<evidence type="ECO:0000313" key="10">
    <source>
        <dbReference type="EMBL" id="TLK32223.1"/>
    </source>
</evidence>
<dbReference type="InterPro" id="IPR035906">
    <property type="entry name" value="MetI-like_sf"/>
</dbReference>
<evidence type="ECO:0000256" key="4">
    <source>
        <dbReference type="ARBA" id="ARBA00022692"/>
    </source>
</evidence>
<dbReference type="Gene3D" id="1.10.3720.10">
    <property type="entry name" value="MetI-like"/>
    <property type="match status" value="1"/>
</dbReference>
<evidence type="ECO:0000256" key="7">
    <source>
        <dbReference type="RuleBase" id="RU363032"/>
    </source>
</evidence>
<dbReference type="Pfam" id="PF00528">
    <property type="entry name" value="BPD_transp_1"/>
    <property type="match status" value="1"/>
</dbReference>
<dbReference type="PROSITE" id="PS50928">
    <property type="entry name" value="ABC_TM1"/>
    <property type="match status" value="1"/>
</dbReference>
<proteinExistence type="inferred from homology"/>
<dbReference type="PANTHER" id="PTHR43163:SF6">
    <property type="entry name" value="DIPEPTIDE TRANSPORT SYSTEM PERMEASE PROTEIN DPPB-RELATED"/>
    <property type="match status" value="1"/>
</dbReference>
<gene>
    <name evidence="10" type="ORF">FCS05_01875</name>
    <name evidence="9" type="ORF">HNQ10_002557</name>
</gene>
<organism evidence="10 11">
    <name type="scientific">Deinococcus metallilatus</name>
    <dbReference type="NCBI Taxonomy" id="1211322"/>
    <lineage>
        <taxon>Bacteria</taxon>
        <taxon>Thermotogati</taxon>
        <taxon>Deinococcota</taxon>
        <taxon>Deinococci</taxon>
        <taxon>Deinococcales</taxon>
        <taxon>Deinococcaceae</taxon>
        <taxon>Deinococcus</taxon>
    </lineage>
</organism>
<dbReference type="InterPro" id="IPR000515">
    <property type="entry name" value="MetI-like"/>
</dbReference>
<dbReference type="EMBL" id="VBRC01000001">
    <property type="protein sequence ID" value="TLK32223.1"/>
    <property type="molecule type" value="Genomic_DNA"/>
</dbReference>
<keyword evidence="2 7" id="KW-0813">Transport</keyword>
<keyword evidence="5 7" id="KW-1133">Transmembrane helix</keyword>
<accession>A0AAJ5FCC9</accession>
<dbReference type="SUPFAM" id="SSF161098">
    <property type="entry name" value="MetI-like"/>
    <property type="match status" value="1"/>
</dbReference>
<keyword evidence="12" id="KW-1185">Reference proteome</keyword>
<comment type="similarity">
    <text evidence="7">Belongs to the binding-protein-dependent transport system permease family.</text>
</comment>
<feature type="transmembrane region" description="Helical" evidence="7">
    <location>
        <begin position="134"/>
        <end position="155"/>
    </location>
</feature>
<evidence type="ECO:0000256" key="1">
    <source>
        <dbReference type="ARBA" id="ARBA00004651"/>
    </source>
</evidence>
<dbReference type="Proteomes" id="UP000308000">
    <property type="component" value="Unassembled WGS sequence"/>
</dbReference>
<dbReference type="GO" id="GO:0005886">
    <property type="term" value="C:plasma membrane"/>
    <property type="evidence" value="ECO:0007669"/>
    <property type="project" value="UniProtKB-SubCell"/>
</dbReference>
<feature type="transmembrane region" description="Helical" evidence="7">
    <location>
        <begin position="101"/>
        <end position="122"/>
    </location>
</feature>
<evidence type="ECO:0000259" key="8">
    <source>
        <dbReference type="PROSITE" id="PS50928"/>
    </source>
</evidence>
<dbReference type="InterPro" id="IPR045621">
    <property type="entry name" value="BPD_transp_1_N"/>
</dbReference>
<evidence type="ECO:0000313" key="12">
    <source>
        <dbReference type="Proteomes" id="UP000536909"/>
    </source>
</evidence>
<dbReference type="RefSeq" id="WP_138223650.1">
    <property type="nucleotide sequence ID" value="NZ_BSUI01000005.1"/>
</dbReference>
<dbReference type="AlphaFoldDB" id="A0AAJ5FCC9"/>
<evidence type="ECO:0000256" key="5">
    <source>
        <dbReference type="ARBA" id="ARBA00022989"/>
    </source>
</evidence>
<reference evidence="10 11" key="1">
    <citation type="submission" date="2019-04" db="EMBL/GenBank/DDBJ databases">
        <title>Deinococcus metalilatus MA1002 mutant No.5.</title>
        <authorList>
            <person name="Park W."/>
            <person name="Park C."/>
        </authorList>
    </citation>
    <scope>NUCLEOTIDE SEQUENCE [LARGE SCALE GENOMIC DNA]</scope>
    <source>
        <strain evidence="10 11">MA1002-m5</strain>
    </source>
</reference>
<evidence type="ECO:0000256" key="6">
    <source>
        <dbReference type="ARBA" id="ARBA00023136"/>
    </source>
</evidence>
<dbReference type="GO" id="GO:0055085">
    <property type="term" value="P:transmembrane transport"/>
    <property type="evidence" value="ECO:0007669"/>
    <property type="project" value="InterPro"/>
</dbReference>
<protein>
    <submittedName>
        <fullName evidence="10">ABC transporter permease</fullName>
    </submittedName>
    <submittedName>
        <fullName evidence="9">Peptide/nickel transport system permease protein</fullName>
    </submittedName>
</protein>
<dbReference type="CDD" id="cd06261">
    <property type="entry name" value="TM_PBP2"/>
    <property type="match status" value="1"/>
</dbReference>
<evidence type="ECO:0000256" key="3">
    <source>
        <dbReference type="ARBA" id="ARBA00022475"/>
    </source>
</evidence>
<comment type="subcellular location">
    <subcellularLocation>
        <location evidence="1 7">Cell membrane</location>
        <topology evidence="1 7">Multi-pass membrane protein</topology>
    </subcellularLocation>
</comment>
<dbReference type="Pfam" id="PF19300">
    <property type="entry name" value="BPD_transp_1_N"/>
    <property type="match status" value="1"/>
</dbReference>
<keyword evidence="6 7" id="KW-0472">Membrane</keyword>
<comment type="caution">
    <text evidence="10">The sequence shown here is derived from an EMBL/GenBank/DDBJ whole genome shotgun (WGS) entry which is preliminary data.</text>
</comment>
<feature type="transmembrane region" description="Helical" evidence="7">
    <location>
        <begin position="298"/>
        <end position="319"/>
    </location>
</feature>
<feature type="transmembrane region" description="Helical" evidence="7">
    <location>
        <begin position="189"/>
        <end position="209"/>
    </location>
</feature>
<evidence type="ECO:0000313" key="9">
    <source>
        <dbReference type="EMBL" id="MBB5295718.1"/>
    </source>
</evidence>
<dbReference type="EMBL" id="JACHFV010000008">
    <property type="protein sequence ID" value="MBB5295718.1"/>
    <property type="molecule type" value="Genomic_DNA"/>
</dbReference>
<keyword evidence="4 7" id="KW-0812">Transmembrane</keyword>
<feature type="transmembrane region" description="Helical" evidence="7">
    <location>
        <begin position="12"/>
        <end position="30"/>
    </location>
</feature>
<sequence length="326" mass="35201">MITFVARRMLQFIPVLLGVLLVVFLVLRLIPGDPAAVLLGTEGSAAERQRLEVVLGLDQPLYVQFVRYVERTLSGDLGRSIFQGVDVSKLILEALPATIELALLALAIVVIVAIPLGIWAAIRAKSWVDVTITVITLLGVSMPLVWVGILLILLFSQQLGWLPPFGQGPSLASGLQAVFRGQVAPLAQGLRYAILPAVTLAFGSIAIVVRLTRSSMLEVLQLDYVRTARAKGAADRTVILKHAFRNALLPIVTIIGLQLGALLGGAIITETIFAWPGIGRLIVTAINQRDYPVVQGSVVFVAIFVSLINLLVDISYGYINPKIRYS</sequence>
<keyword evidence="3" id="KW-1003">Cell membrane</keyword>
<feature type="transmembrane region" description="Helical" evidence="7">
    <location>
        <begin position="248"/>
        <end position="278"/>
    </location>
</feature>
<reference evidence="9 12" key="2">
    <citation type="submission" date="2020-08" db="EMBL/GenBank/DDBJ databases">
        <title>Genomic Encyclopedia of Type Strains, Phase IV (KMG-IV): sequencing the most valuable type-strain genomes for metagenomic binning, comparative biology and taxonomic classification.</title>
        <authorList>
            <person name="Goeker M."/>
        </authorList>
    </citation>
    <scope>NUCLEOTIDE SEQUENCE [LARGE SCALE GENOMIC DNA]</scope>
    <source>
        <strain evidence="9 12">DSM 105434</strain>
    </source>
</reference>
<evidence type="ECO:0000313" key="11">
    <source>
        <dbReference type="Proteomes" id="UP000308000"/>
    </source>
</evidence>
<dbReference type="PANTHER" id="PTHR43163">
    <property type="entry name" value="DIPEPTIDE TRANSPORT SYSTEM PERMEASE PROTEIN DPPB-RELATED"/>
    <property type="match status" value="1"/>
</dbReference>
<evidence type="ECO:0000256" key="2">
    <source>
        <dbReference type="ARBA" id="ARBA00022448"/>
    </source>
</evidence>
<feature type="domain" description="ABC transmembrane type-1" evidence="8">
    <location>
        <begin position="95"/>
        <end position="312"/>
    </location>
</feature>
<dbReference type="Proteomes" id="UP000536909">
    <property type="component" value="Unassembled WGS sequence"/>
</dbReference>
<name>A0AAJ5FCC9_9DEIO</name>